<organism evidence="4 5">
    <name type="scientific">Hymenobacter mucosus</name>
    <dbReference type="NCBI Taxonomy" id="1411120"/>
    <lineage>
        <taxon>Bacteria</taxon>
        <taxon>Pseudomonadati</taxon>
        <taxon>Bacteroidota</taxon>
        <taxon>Cytophagia</taxon>
        <taxon>Cytophagales</taxon>
        <taxon>Hymenobacteraceae</taxon>
        <taxon>Hymenobacter</taxon>
    </lineage>
</organism>
<feature type="domain" description="T9SS-like galactose binding" evidence="3">
    <location>
        <begin position="166"/>
        <end position="290"/>
    </location>
</feature>
<feature type="chain" id="PRO_5013031671" evidence="1">
    <location>
        <begin position="24"/>
        <end position="399"/>
    </location>
</feature>
<feature type="signal peptide" evidence="1">
    <location>
        <begin position="1"/>
        <end position="23"/>
    </location>
</feature>
<accession>A0A239A4M7</accession>
<gene>
    <name evidence="4" type="ORF">SAMN06269173_110162</name>
</gene>
<keyword evidence="1" id="KW-0732">Signal</keyword>
<reference evidence="5" key="1">
    <citation type="submission" date="2017-06" db="EMBL/GenBank/DDBJ databases">
        <authorList>
            <person name="Varghese N."/>
            <person name="Submissions S."/>
        </authorList>
    </citation>
    <scope>NUCLEOTIDE SEQUENCE [LARGE SCALE GENOMIC DNA]</scope>
    <source>
        <strain evidence="5">DSM 28041</strain>
    </source>
</reference>
<dbReference type="InterPro" id="IPR056600">
    <property type="entry name" value="GBD_T9SS_assoc"/>
</dbReference>
<protein>
    <submittedName>
        <fullName evidence="4">Por secretion system C-terminal sorting domain-containing protein</fullName>
    </submittedName>
</protein>
<evidence type="ECO:0000313" key="5">
    <source>
        <dbReference type="Proteomes" id="UP000198310"/>
    </source>
</evidence>
<evidence type="ECO:0000313" key="4">
    <source>
        <dbReference type="EMBL" id="SNR89984.1"/>
    </source>
</evidence>
<dbReference type="AlphaFoldDB" id="A0A239A4M7"/>
<feature type="domain" description="Secretion system C-terminal sorting" evidence="2">
    <location>
        <begin position="324"/>
        <end position="398"/>
    </location>
</feature>
<evidence type="ECO:0000259" key="2">
    <source>
        <dbReference type="Pfam" id="PF18962"/>
    </source>
</evidence>
<proteinExistence type="predicted"/>
<name>A0A239A4M7_9BACT</name>
<dbReference type="Pfam" id="PF23759">
    <property type="entry name" value="GBD_T9SS_assoc"/>
    <property type="match status" value="1"/>
</dbReference>
<evidence type="ECO:0000256" key="1">
    <source>
        <dbReference type="SAM" id="SignalP"/>
    </source>
</evidence>
<evidence type="ECO:0000259" key="3">
    <source>
        <dbReference type="Pfam" id="PF23759"/>
    </source>
</evidence>
<dbReference type="EMBL" id="FZNS01000010">
    <property type="protein sequence ID" value="SNR89984.1"/>
    <property type="molecule type" value="Genomic_DNA"/>
</dbReference>
<keyword evidence="5" id="KW-1185">Reference proteome</keyword>
<sequence>MQKKILRSTLACLLVGTALSARAQLVNDEPAGAIPVPLDSARSPLLTTTAGATASAAPAPQPCGTTAAGKDTWYSVQVPASGAVTVTTAAVAGSPLTDTVLEVFAGSIGSLIPLGCNDDYTAGHHFSSMTVVGQPAGSTLYVRVYGFGNVGGAFSLHAATAALLANDEISGAIPLPADGQYSVVAATNAGASATAGVPAPQAACLQSTAPISNDVWFSLVVPVSGHVAVRTSPVVGSELSDTALMLYSGTPEKLTQLACNDDLGPNNFYSGALASGLTPGSTVYVRVWSAQYSLTGAFNVCVLTPATMTAPMNVAKLPLLVSANPVHESLSVKLPTLADQRSAQLSLRNSAGQVVKLRLVSLKAREGETSLDVSDLPAGIYSLRLQTGLSIGTHKVVIE</sequence>
<dbReference type="Gene3D" id="2.60.120.380">
    <property type="match status" value="1"/>
</dbReference>
<dbReference type="RefSeq" id="WP_089333832.1">
    <property type="nucleotide sequence ID" value="NZ_FZNS01000010.1"/>
</dbReference>
<dbReference type="Proteomes" id="UP000198310">
    <property type="component" value="Unassembled WGS sequence"/>
</dbReference>
<dbReference type="NCBIfam" id="TIGR04183">
    <property type="entry name" value="Por_Secre_tail"/>
    <property type="match status" value="1"/>
</dbReference>
<dbReference type="InterPro" id="IPR026444">
    <property type="entry name" value="Secre_tail"/>
</dbReference>
<dbReference type="Pfam" id="PF18962">
    <property type="entry name" value="Por_Secre_tail"/>
    <property type="match status" value="1"/>
</dbReference>